<comment type="caution">
    <text evidence="10">The sequence shown here is derived from an EMBL/GenBank/DDBJ whole genome shotgun (WGS) entry which is preliminary data.</text>
</comment>
<evidence type="ECO:0000256" key="2">
    <source>
        <dbReference type="ARBA" id="ARBA00010583"/>
    </source>
</evidence>
<evidence type="ECO:0000256" key="6">
    <source>
        <dbReference type="RuleBase" id="RU003945"/>
    </source>
</evidence>
<evidence type="ECO:0000256" key="4">
    <source>
        <dbReference type="ARBA" id="ARBA00022989"/>
    </source>
</evidence>
<dbReference type="Proteomes" id="UP001279734">
    <property type="component" value="Unassembled WGS sequence"/>
</dbReference>
<keyword evidence="5 8" id="KW-0472">Membrane</keyword>
<dbReference type="EMBL" id="BSYO01000002">
    <property type="protein sequence ID" value="GMH00424.1"/>
    <property type="molecule type" value="Genomic_DNA"/>
</dbReference>
<dbReference type="NCBIfam" id="TIGR03592">
    <property type="entry name" value="yidC_oxa1_cterm"/>
    <property type="match status" value="1"/>
</dbReference>
<keyword evidence="4 8" id="KW-1133">Transmembrane helix</keyword>
<evidence type="ECO:0000256" key="1">
    <source>
        <dbReference type="ARBA" id="ARBA00004141"/>
    </source>
</evidence>
<feature type="transmembrane region" description="Helical" evidence="8">
    <location>
        <begin position="395"/>
        <end position="417"/>
    </location>
</feature>
<comment type="similarity">
    <text evidence="6">Belongs to the OXA1/ALB3/YidC family.</text>
</comment>
<evidence type="ECO:0000256" key="3">
    <source>
        <dbReference type="ARBA" id="ARBA00022692"/>
    </source>
</evidence>
<evidence type="ECO:0000256" key="8">
    <source>
        <dbReference type="SAM" id="Phobius"/>
    </source>
</evidence>
<dbReference type="AlphaFoldDB" id="A0AAD3RXN2"/>
<dbReference type="GO" id="GO:0032979">
    <property type="term" value="P:protein insertion into mitochondrial inner membrane from matrix"/>
    <property type="evidence" value="ECO:0007669"/>
    <property type="project" value="TreeGrafter"/>
</dbReference>
<protein>
    <recommendedName>
        <fullName evidence="9">Membrane insertase YidC/Oxa/ALB C-terminal domain-containing protein</fullName>
    </recommendedName>
</protein>
<evidence type="ECO:0000256" key="7">
    <source>
        <dbReference type="SAM" id="MobiDB-lite"/>
    </source>
</evidence>
<dbReference type="GO" id="GO:0005743">
    <property type="term" value="C:mitochondrial inner membrane"/>
    <property type="evidence" value="ECO:0007669"/>
    <property type="project" value="TreeGrafter"/>
</dbReference>
<comment type="subcellular location">
    <subcellularLocation>
        <location evidence="1 6">Membrane</location>
        <topology evidence="1 6">Multi-pass membrane protein</topology>
    </subcellularLocation>
</comment>
<evidence type="ECO:0000313" key="10">
    <source>
        <dbReference type="EMBL" id="GMH00424.1"/>
    </source>
</evidence>
<dbReference type="Pfam" id="PF02096">
    <property type="entry name" value="60KD_IMP"/>
    <property type="match status" value="1"/>
</dbReference>
<dbReference type="InterPro" id="IPR001708">
    <property type="entry name" value="YidC/ALB3/OXA1/COX18"/>
</dbReference>
<dbReference type="InterPro" id="IPR028055">
    <property type="entry name" value="YidC/Oxa/ALB_C"/>
</dbReference>
<evidence type="ECO:0000256" key="5">
    <source>
        <dbReference type="ARBA" id="ARBA00023136"/>
    </source>
</evidence>
<proteinExistence type="inferred from homology"/>
<evidence type="ECO:0000313" key="11">
    <source>
        <dbReference type="Proteomes" id="UP001279734"/>
    </source>
</evidence>
<gene>
    <name evidence="10" type="ORF">Nepgr_002263</name>
</gene>
<organism evidence="10 11">
    <name type="scientific">Nepenthes gracilis</name>
    <name type="common">Slender pitcher plant</name>
    <dbReference type="NCBI Taxonomy" id="150966"/>
    <lineage>
        <taxon>Eukaryota</taxon>
        <taxon>Viridiplantae</taxon>
        <taxon>Streptophyta</taxon>
        <taxon>Embryophyta</taxon>
        <taxon>Tracheophyta</taxon>
        <taxon>Spermatophyta</taxon>
        <taxon>Magnoliopsida</taxon>
        <taxon>eudicotyledons</taxon>
        <taxon>Gunneridae</taxon>
        <taxon>Pentapetalae</taxon>
        <taxon>Caryophyllales</taxon>
        <taxon>Nepenthaceae</taxon>
        <taxon>Nepenthes</taxon>
    </lineage>
</organism>
<feature type="transmembrane region" description="Helical" evidence="8">
    <location>
        <begin position="236"/>
        <end position="258"/>
    </location>
</feature>
<feature type="domain" description="Membrane insertase YidC/Oxa/ALB C-terminal" evidence="9">
    <location>
        <begin position="238"/>
        <end position="427"/>
    </location>
</feature>
<dbReference type="PANTHER" id="PTHR12428">
    <property type="entry name" value="OXA1"/>
    <property type="match status" value="1"/>
</dbReference>
<comment type="similarity">
    <text evidence="2">Belongs to the OXA1/ALB3/YidC (TC 2.A.9.2) family.</text>
</comment>
<feature type="compositionally biased region" description="Basic and acidic residues" evidence="7">
    <location>
        <begin position="469"/>
        <end position="485"/>
    </location>
</feature>
<evidence type="ECO:0000259" key="9">
    <source>
        <dbReference type="Pfam" id="PF02096"/>
    </source>
</evidence>
<feature type="region of interest" description="Disordered" evidence="7">
    <location>
        <begin position="466"/>
        <end position="491"/>
    </location>
</feature>
<keyword evidence="3 6" id="KW-0812">Transmembrane</keyword>
<reference evidence="10" key="1">
    <citation type="submission" date="2023-05" db="EMBL/GenBank/DDBJ databases">
        <title>Nepenthes gracilis genome sequencing.</title>
        <authorList>
            <person name="Fukushima K."/>
        </authorList>
    </citation>
    <scope>NUCLEOTIDE SEQUENCE</scope>
    <source>
        <strain evidence="10">SING2019-196</strain>
    </source>
</reference>
<dbReference type="CDD" id="cd20069">
    <property type="entry name" value="5TM_Oxa1-like"/>
    <property type="match status" value="1"/>
</dbReference>
<accession>A0AAD3RXN2</accession>
<sequence length="511" mass="56179">MILAMTFSFGCVDGLLFGDLEADFDVVCKIPVSLMQSVAVLVVGSDDVAGVITVPLEVDDFGDCLSDAWYFSLHHFEMAYHRSLTTRATLLTRWYLPSFTYIVHHEKRDTSQTQSPYQPQLAADNFIQQQAHIRTISGGNGGSGTLFALCKCGSSFSLPQRVGPLLNRYLSSSIGEGSDSLDYISDVSEVMTEKTMEAVTSQTPVINEVAVAAADSAFPVAALQYLMDAVHSFTGLNWWAAIAITTILIRGATLPLLINQLKATSKLNLIRPHLEEIKQQVQESGMDPIAVAEGQKRMSALFKEHGVGPFTPLKGLLIQGPVFISFFFAISNMVEKVPSFKVGGAFWFTDLTTPDSLYIFPVLASLSFLVTVECNMQEGLEGNPVASTMKNFSRILAVLTIPFTAGFPKALFCYWVTSNLFSLSYGLVLKHPGVRKLLDLPEIQMPSTTASQFNSSSISAVRDYNSIKQDTKPSSDPSKPAERRISSHSILSQRIRSLEKQVKERKKNKKL</sequence>
<keyword evidence="11" id="KW-1185">Reference proteome</keyword>
<name>A0AAD3RXN2_NEPGR</name>
<dbReference type="GO" id="GO:0032977">
    <property type="term" value="F:membrane insertase activity"/>
    <property type="evidence" value="ECO:0007669"/>
    <property type="project" value="InterPro"/>
</dbReference>
<dbReference type="PANTHER" id="PTHR12428:SF34">
    <property type="entry name" value="MITOCHONDRIAL INNER MEMBRANE PROTEIN OXA1-LIKE"/>
    <property type="match status" value="1"/>
</dbReference>